<reference evidence="3" key="1">
    <citation type="submission" date="2022-01" db="EMBL/GenBank/DDBJ databases">
        <title>Nocardioidaceae gen. sp. A5X3R13.</title>
        <authorList>
            <person name="Lopez Marin M.A."/>
            <person name="Uhlik O."/>
        </authorList>
    </citation>
    <scope>NUCLEOTIDE SEQUENCE</scope>
    <source>
        <strain evidence="3">A5X3R13</strain>
    </source>
</reference>
<feature type="signal peptide" evidence="2">
    <location>
        <begin position="1"/>
        <end position="39"/>
    </location>
</feature>
<proteinExistence type="predicted"/>
<dbReference type="Gene3D" id="3.40.390.10">
    <property type="entry name" value="Collagenase (Catalytic Domain)"/>
    <property type="match status" value="1"/>
</dbReference>
<protein>
    <submittedName>
        <fullName evidence="3">M64 family metallopeptidase</fullName>
    </submittedName>
</protein>
<sequence>MSSSRSVTAPTVRSVVAAAAALLVAALLVVAGSPRSADAQPATADGDVTPLQVSGPPEESLNLIVLGDGYTADELDDYYADVDKHLNVLWSIEPFRSYRNYINVYRVDVASAESGISCDPDDGNVRRDTALTLEYAEQCPADPNARGITFGEGGSEALEAYVDEIPGVTPQNRQTLTLANTGTYGGIGGRNATTSGGNSLGPYITPHELGHSLGELQDEYPYYDRGVPGDPYTDEEPDSAHHTTLTSGQLRSQHKKWWRWLGEESLSGGRIGRYESGMYACCDIWRPSRHSMMRWLAYPFDQVSREVMTRQISGRRDLSQLAADATPAGDVAPNDVLWVETPHPTYHDLDVRWSVGGEDVGGTDGARNLDLSELDVEAGEEVTVDVSDPTEFVRDPALRESAAMSFSRTWTVGESAPPADDELAFSASTPTERQVGGEDVVFAETTHPGGVEPDVRWTLDGDPIDDADGSGSVDLGSLDLAAGTYELTATLLDGGAPVDERRWTVDNVAPTVEADLSRPFKRIGIPRRAPLRIYRNDLTMGLDPSDDQEGYVVAEFRLDGDGWHHYYGWPDAPEGTPFHFTPRGTTIKELVYGALSPGGMSWAPFEKRKPGYGHHRVEYRAVDAAGNIGEVTSFRFVVVPDEKHAAERPRR</sequence>
<dbReference type="Pfam" id="PF09471">
    <property type="entry name" value="Peptidase_M64"/>
    <property type="match status" value="1"/>
</dbReference>
<feature type="chain" id="PRO_5041266997" evidence="2">
    <location>
        <begin position="40"/>
        <end position="651"/>
    </location>
</feature>
<keyword evidence="4" id="KW-1185">Reference proteome</keyword>
<evidence type="ECO:0000256" key="2">
    <source>
        <dbReference type="SAM" id="SignalP"/>
    </source>
</evidence>
<evidence type="ECO:0000256" key="1">
    <source>
        <dbReference type="SAM" id="MobiDB-lite"/>
    </source>
</evidence>
<dbReference type="InterPro" id="IPR019026">
    <property type="entry name" value="Peptidase_M64_IgA"/>
</dbReference>
<dbReference type="Proteomes" id="UP001164390">
    <property type="component" value="Chromosome"/>
</dbReference>
<keyword evidence="2" id="KW-0732">Signal</keyword>
<name>A0AA46TGP8_9ACTN</name>
<dbReference type="InterPro" id="IPR024079">
    <property type="entry name" value="MetalloPept_cat_dom_sf"/>
</dbReference>
<dbReference type="PROSITE" id="PS51318">
    <property type="entry name" value="TAT"/>
    <property type="match status" value="1"/>
</dbReference>
<gene>
    <name evidence="3" type="ORF">L0C25_21130</name>
</gene>
<evidence type="ECO:0000313" key="3">
    <source>
        <dbReference type="EMBL" id="UYM04996.1"/>
    </source>
</evidence>
<dbReference type="InterPro" id="IPR006311">
    <property type="entry name" value="TAT_signal"/>
</dbReference>
<accession>A0AA46TGP8</accession>
<dbReference type="KEGG" id="sgrg:L0C25_21130"/>
<feature type="region of interest" description="Disordered" evidence="1">
    <location>
        <begin position="225"/>
        <end position="247"/>
    </location>
</feature>
<dbReference type="AlphaFoldDB" id="A0AA46TGP8"/>
<evidence type="ECO:0000313" key="4">
    <source>
        <dbReference type="Proteomes" id="UP001164390"/>
    </source>
</evidence>
<dbReference type="EMBL" id="CP094970">
    <property type="protein sequence ID" value="UYM04996.1"/>
    <property type="molecule type" value="Genomic_DNA"/>
</dbReference>
<organism evidence="3 4">
    <name type="scientific">Solicola gregarius</name>
    <dbReference type="NCBI Taxonomy" id="2908642"/>
    <lineage>
        <taxon>Bacteria</taxon>
        <taxon>Bacillati</taxon>
        <taxon>Actinomycetota</taxon>
        <taxon>Actinomycetes</taxon>
        <taxon>Propionibacteriales</taxon>
        <taxon>Nocardioidaceae</taxon>
        <taxon>Solicola</taxon>
    </lineage>
</organism>
<dbReference type="GO" id="GO:0008237">
    <property type="term" value="F:metallopeptidase activity"/>
    <property type="evidence" value="ECO:0007669"/>
    <property type="project" value="InterPro"/>
</dbReference>
<dbReference type="RefSeq" id="WP_271633760.1">
    <property type="nucleotide sequence ID" value="NZ_CP094970.1"/>
</dbReference>